<name>A0ABW8K032_9GAMM</name>
<evidence type="ECO:0000313" key="3">
    <source>
        <dbReference type="Proteomes" id="UP001620460"/>
    </source>
</evidence>
<proteinExistence type="predicted"/>
<dbReference type="EMBL" id="JADIKM010000004">
    <property type="protein sequence ID" value="MFK2905330.1"/>
    <property type="molecule type" value="Genomic_DNA"/>
</dbReference>
<keyword evidence="1" id="KW-0812">Transmembrane</keyword>
<evidence type="ECO:0000313" key="2">
    <source>
        <dbReference type="EMBL" id="MFK2905330.1"/>
    </source>
</evidence>
<dbReference type="RefSeq" id="WP_404634732.1">
    <property type="nucleotide sequence ID" value="NZ_JADIKM010000004.1"/>
</dbReference>
<reference evidence="2 3" key="1">
    <citation type="submission" date="2020-10" db="EMBL/GenBank/DDBJ databases">
        <title>Phylogeny of dyella-like bacteria.</title>
        <authorList>
            <person name="Fu J."/>
        </authorList>
    </citation>
    <scope>NUCLEOTIDE SEQUENCE [LARGE SCALE GENOMIC DNA]</scope>
    <source>
        <strain evidence="2 3">Gsoil3046</strain>
    </source>
</reference>
<dbReference type="Proteomes" id="UP001620460">
    <property type="component" value="Unassembled WGS sequence"/>
</dbReference>
<protein>
    <recommendedName>
        <fullName evidence="4">Anti-sigma factor</fullName>
    </recommendedName>
</protein>
<gene>
    <name evidence="2" type="ORF">ISP17_15310</name>
</gene>
<comment type="caution">
    <text evidence="2">The sequence shown here is derived from an EMBL/GenBank/DDBJ whole genome shotgun (WGS) entry which is preliminary data.</text>
</comment>
<keyword evidence="1" id="KW-1133">Transmembrane helix</keyword>
<sequence>MNPIDDHTLQAYVDGQLDAEATARIDALLATDPLLAARVQRERALRAALRGAFDPVLDEPIPARLAALLQAPAAEASLASVTALPARRPRRWMMPALAMAASIAALAVLLWQSSAHDLVRLRDGETFAGGALSRALDDQLASAPEPGAPITVGLTFRAADGHICRSFVRHAAPARAGLACHAEQGWQVPVVVPVGAPAEGDMRQAASVLPPAVQQAIDARLQGEVFDASQERAARDAGWR</sequence>
<feature type="transmembrane region" description="Helical" evidence="1">
    <location>
        <begin position="92"/>
        <end position="111"/>
    </location>
</feature>
<organism evidence="2 3">
    <name type="scientific">Dyella ginsengisoli</name>
    <dbReference type="NCBI Taxonomy" id="363848"/>
    <lineage>
        <taxon>Bacteria</taxon>
        <taxon>Pseudomonadati</taxon>
        <taxon>Pseudomonadota</taxon>
        <taxon>Gammaproteobacteria</taxon>
        <taxon>Lysobacterales</taxon>
        <taxon>Rhodanobacteraceae</taxon>
        <taxon>Dyella</taxon>
    </lineage>
</organism>
<evidence type="ECO:0008006" key="4">
    <source>
        <dbReference type="Google" id="ProtNLM"/>
    </source>
</evidence>
<keyword evidence="3" id="KW-1185">Reference proteome</keyword>
<keyword evidence="1" id="KW-0472">Membrane</keyword>
<accession>A0ABW8K032</accession>
<evidence type="ECO:0000256" key="1">
    <source>
        <dbReference type="SAM" id="Phobius"/>
    </source>
</evidence>